<keyword evidence="2" id="KW-1185">Reference proteome</keyword>
<evidence type="ECO:0000313" key="2">
    <source>
        <dbReference type="Proteomes" id="UP000266188"/>
    </source>
</evidence>
<feature type="non-terminal residue" evidence="1">
    <location>
        <position position="1"/>
    </location>
</feature>
<dbReference type="EMBL" id="MVGC01001255">
    <property type="protein sequence ID" value="RJE17277.1"/>
    <property type="molecule type" value="Genomic_DNA"/>
</dbReference>
<evidence type="ECO:0000313" key="1">
    <source>
        <dbReference type="EMBL" id="RJE17277.1"/>
    </source>
</evidence>
<dbReference type="AlphaFoldDB" id="A0A3A2Z7J7"/>
<feature type="non-terminal residue" evidence="1">
    <location>
        <position position="209"/>
    </location>
</feature>
<name>A0A3A2Z7J7_9EURO</name>
<gene>
    <name evidence="1" type="ORF">PHISCL_10386</name>
</gene>
<accession>A0A3A2Z7J7</accession>
<comment type="caution">
    <text evidence="1">The sequence shown here is derived from an EMBL/GenBank/DDBJ whole genome shotgun (WGS) entry which is preliminary data.</text>
</comment>
<dbReference type="OrthoDB" id="4493315at2759"/>
<proteinExistence type="predicted"/>
<dbReference type="Proteomes" id="UP000266188">
    <property type="component" value="Unassembled WGS sequence"/>
</dbReference>
<dbReference type="STRING" id="2070753.A0A3A2Z7J7"/>
<sequence length="209" mass="24278">SFTDVARLGALPNPQEEPLLAIFAQSVERLVHASHETVRDRRINEFDQVRINSFIQRPRIWERPIHVDLKPSTYRQYVQVWQRLVCFAWRSTRPEQPIRLRHWLTTAQLAELDRMEDLARPIATPGEVATNHERLDRACLSFSIALLDHPLYGDLFESTVVGFLAVLGVDEERQTFRDPYHYTTYLSALVKMAQMLVIQQAVELARDGD</sequence>
<protein>
    <submittedName>
        <fullName evidence="1">Uncharacterized protein</fullName>
    </submittedName>
</protein>
<reference evidence="2" key="1">
    <citation type="submission" date="2017-02" db="EMBL/GenBank/DDBJ databases">
        <authorList>
            <person name="Tafer H."/>
            <person name="Lopandic K."/>
        </authorList>
    </citation>
    <scope>NUCLEOTIDE SEQUENCE [LARGE SCALE GENOMIC DNA]</scope>
    <source>
        <strain evidence="2">CBS 366.77</strain>
    </source>
</reference>
<organism evidence="1 2">
    <name type="scientific">Aspergillus sclerotialis</name>
    <dbReference type="NCBI Taxonomy" id="2070753"/>
    <lineage>
        <taxon>Eukaryota</taxon>
        <taxon>Fungi</taxon>
        <taxon>Dikarya</taxon>
        <taxon>Ascomycota</taxon>
        <taxon>Pezizomycotina</taxon>
        <taxon>Eurotiomycetes</taxon>
        <taxon>Eurotiomycetidae</taxon>
        <taxon>Eurotiales</taxon>
        <taxon>Aspergillaceae</taxon>
        <taxon>Aspergillus</taxon>
        <taxon>Aspergillus subgen. Polypaecilum</taxon>
    </lineage>
</organism>